<name>A0A6A5YRK0_9PLEO</name>
<dbReference type="EMBL" id="ML977341">
    <property type="protein sequence ID" value="KAF2109603.1"/>
    <property type="molecule type" value="Genomic_DNA"/>
</dbReference>
<evidence type="ECO:0000256" key="1">
    <source>
        <dbReference type="SAM" id="Phobius"/>
    </source>
</evidence>
<keyword evidence="1" id="KW-0812">Transmembrane</keyword>
<keyword evidence="3" id="KW-1185">Reference proteome</keyword>
<proteinExistence type="predicted"/>
<evidence type="ECO:0000313" key="3">
    <source>
        <dbReference type="Proteomes" id="UP000799770"/>
    </source>
</evidence>
<reference evidence="2" key="1">
    <citation type="journal article" date="2020" name="Stud. Mycol.">
        <title>101 Dothideomycetes genomes: a test case for predicting lifestyles and emergence of pathogens.</title>
        <authorList>
            <person name="Haridas S."/>
            <person name="Albert R."/>
            <person name="Binder M."/>
            <person name="Bloem J."/>
            <person name="Labutti K."/>
            <person name="Salamov A."/>
            <person name="Andreopoulos B."/>
            <person name="Baker S."/>
            <person name="Barry K."/>
            <person name="Bills G."/>
            <person name="Bluhm B."/>
            <person name="Cannon C."/>
            <person name="Castanera R."/>
            <person name="Culley D."/>
            <person name="Daum C."/>
            <person name="Ezra D."/>
            <person name="Gonzalez J."/>
            <person name="Henrissat B."/>
            <person name="Kuo A."/>
            <person name="Liang C."/>
            <person name="Lipzen A."/>
            <person name="Lutzoni F."/>
            <person name="Magnuson J."/>
            <person name="Mondo S."/>
            <person name="Nolan M."/>
            <person name="Ohm R."/>
            <person name="Pangilinan J."/>
            <person name="Park H.-J."/>
            <person name="Ramirez L."/>
            <person name="Alfaro M."/>
            <person name="Sun H."/>
            <person name="Tritt A."/>
            <person name="Yoshinaga Y."/>
            <person name="Zwiers L.-H."/>
            <person name="Turgeon B."/>
            <person name="Goodwin S."/>
            <person name="Spatafora J."/>
            <person name="Crous P."/>
            <person name="Grigoriev I."/>
        </authorList>
    </citation>
    <scope>NUCLEOTIDE SEQUENCE</scope>
    <source>
        <strain evidence="2">CBS 627.86</strain>
    </source>
</reference>
<feature type="transmembrane region" description="Helical" evidence="1">
    <location>
        <begin position="44"/>
        <end position="65"/>
    </location>
</feature>
<sequence>MARQRLPHVSAWLQIVFRLVSLVACHGCLLTCIYILYTFHTSNALIYLAILWTLVIDNAEILALYTKPGDGIWRFRLWPLVAWEAVGILLFLGSAFLSFHGDKSKHKDGESEARINYETAKWSLIFLIIRSPEEAPPGKVKSNLMMAIGSDLRTPI</sequence>
<keyword evidence="1" id="KW-1133">Transmembrane helix</keyword>
<dbReference type="Proteomes" id="UP000799770">
    <property type="component" value="Unassembled WGS sequence"/>
</dbReference>
<protein>
    <submittedName>
        <fullName evidence="2">Uncharacterized protein</fullName>
    </submittedName>
</protein>
<organism evidence="2 3">
    <name type="scientific">Lophiotrema nucula</name>
    <dbReference type="NCBI Taxonomy" id="690887"/>
    <lineage>
        <taxon>Eukaryota</taxon>
        <taxon>Fungi</taxon>
        <taxon>Dikarya</taxon>
        <taxon>Ascomycota</taxon>
        <taxon>Pezizomycotina</taxon>
        <taxon>Dothideomycetes</taxon>
        <taxon>Pleosporomycetidae</taxon>
        <taxon>Pleosporales</taxon>
        <taxon>Lophiotremataceae</taxon>
        <taxon>Lophiotrema</taxon>
    </lineage>
</organism>
<dbReference type="OrthoDB" id="3796791at2759"/>
<keyword evidence="1" id="KW-0472">Membrane</keyword>
<gene>
    <name evidence="2" type="ORF">BDV96DRAFT_604499</name>
</gene>
<dbReference type="AlphaFoldDB" id="A0A6A5YRK0"/>
<evidence type="ECO:0000313" key="2">
    <source>
        <dbReference type="EMBL" id="KAF2109603.1"/>
    </source>
</evidence>
<feature type="transmembrane region" description="Helical" evidence="1">
    <location>
        <begin position="15"/>
        <end position="37"/>
    </location>
</feature>
<accession>A0A6A5YRK0</accession>
<feature type="transmembrane region" description="Helical" evidence="1">
    <location>
        <begin position="77"/>
        <end position="97"/>
    </location>
</feature>